<reference evidence="1 2" key="1">
    <citation type="submission" date="2022-10" db="EMBL/GenBank/DDBJ databases">
        <title>Draft genome sequence of Streptomyces sp. YSPA8.</title>
        <authorList>
            <person name="Moriuchi R."/>
            <person name="Dohra H."/>
            <person name="Yamamura H."/>
            <person name="Kodani S."/>
        </authorList>
    </citation>
    <scope>NUCLEOTIDE SEQUENCE [LARGE SCALE GENOMIC DNA]</scope>
    <source>
        <strain evidence="1 2">YSPA8</strain>
    </source>
</reference>
<dbReference type="EMBL" id="BSBI01000013">
    <property type="protein sequence ID" value="GLF98264.1"/>
    <property type="molecule type" value="Genomic_DNA"/>
</dbReference>
<evidence type="ECO:0000313" key="1">
    <source>
        <dbReference type="EMBL" id="GLF98264.1"/>
    </source>
</evidence>
<organism evidence="1 2">
    <name type="scientific">Streptomyces yaizuensis</name>
    <dbReference type="NCBI Taxonomy" id="2989713"/>
    <lineage>
        <taxon>Bacteria</taxon>
        <taxon>Bacillati</taxon>
        <taxon>Actinomycetota</taxon>
        <taxon>Actinomycetes</taxon>
        <taxon>Kitasatosporales</taxon>
        <taxon>Streptomycetaceae</taxon>
        <taxon>Streptomyces</taxon>
    </lineage>
</organism>
<comment type="caution">
    <text evidence="1">The sequence shown here is derived from an EMBL/GenBank/DDBJ whole genome shotgun (WGS) entry which is preliminary data.</text>
</comment>
<dbReference type="Proteomes" id="UP001291653">
    <property type="component" value="Unassembled WGS sequence"/>
</dbReference>
<evidence type="ECO:0000313" key="2">
    <source>
        <dbReference type="Proteomes" id="UP001291653"/>
    </source>
</evidence>
<keyword evidence="2" id="KW-1185">Reference proteome</keyword>
<sequence length="54" mass="6273">MTLEDAARDLLQRLRHAQRETTGEVRDRIRGHFEADALDLLEAHIILPDQETHV</sequence>
<proteinExistence type="predicted"/>
<accession>A0ABQ5P6S9</accession>
<gene>
    <name evidence="1" type="ORF">SYYSPA8_28225</name>
</gene>
<name>A0ABQ5P6S9_9ACTN</name>
<protein>
    <submittedName>
        <fullName evidence="1">Uncharacterized protein</fullName>
    </submittedName>
</protein>
<dbReference type="RefSeq" id="WP_323450246.1">
    <property type="nucleotide sequence ID" value="NZ_BSBI01000013.1"/>
</dbReference>